<evidence type="ECO:0000313" key="1">
    <source>
        <dbReference type="EMBL" id="OGD79556.1"/>
    </source>
</evidence>
<sequence>MITPQSQVKVNLPLPLKEFLESRANRFGMPISVYVKHLILKDVESMEYPTYQASRLTIERAKEALKNESESVAVDNIDEFFEKL</sequence>
<reference evidence="1 2" key="1">
    <citation type="journal article" date="2016" name="Nat. Commun.">
        <title>Thousands of microbial genomes shed light on interconnected biogeochemical processes in an aquifer system.</title>
        <authorList>
            <person name="Anantharaman K."/>
            <person name="Brown C.T."/>
            <person name="Hug L.A."/>
            <person name="Sharon I."/>
            <person name="Castelle C.J."/>
            <person name="Probst A.J."/>
            <person name="Thomas B.C."/>
            <person name="Singh A."/>
            <person name="Wilkins M.J."/>
            <person name="Karaoz U."/>
            <person name="Brodie E.L."/>
            <person name="Williams K.H."/>
            <person name="Hubbard S.S."/>
            <person name="Banfield J.F."/>
        </authorList>
    </citation>
    <scope>NUCLEOTIDE SEQUENCE [LARGE SCALE GENOMIC DNA]</scope>
</reference>
<name>A0A1F5FIV6_9BACT</name>
<dbReference type="EMBL" id="MFAM01000017">
    <property type="protein sequence ID" value="OGD79556.1"/>
    <property type="molecule type" value="Genomic_DNA"/>
</dbReference>
<dbReference type="AlphaFoldDB" id="A0A1F5FIV6"/>
<protein>
    <submittedName>
        <fullName evidence="1">Uncharacterized protein</fullName>
    </submittedName>
</protein>
<accession>A0A1F5FIV6</accession>
<organism evidence="1 2">
    <name type="scientific">Candidatus Collierbacteria bacterium RIFOXYB1_FULL_49_13</name>
    <dbReference type="NCBI Taxonomy" id="1817728"/>
    <lineage>
        <taxon>Bacteria</taxon>
        <taxon>Candidatus Collieribacteriota</taxon>
    </lineage>
</organism>
<dbReference type="Proteomes" id="UP000176682">
    <property type="component" value="Unassembled WGS sequence"/>
</dbReference>
<evidence type="ECO:0000313" key="2">
    <source>
        <dbReference type="Proteomes" id="UP000176682"/>
    </source>
</evidence>
<comment type="caution">
    <text evidence="1">The sequence shown here is derived from an EMBL/GenBank/DDBJ whole genome shotgun (WGS) entry which is preliminary data.</text>
</comment>
<gene>
    <name evidence="1" type="ORF">A2368_02345</name>
</gene>
<proteinExistence type="predicted"/>